<accession>A0A8J2SRL7</accession>
<evidence type="ECO:0008006" key="7">
    <source>
        <dbReference type="Google" id="ProtNLM"/>
    </source>
</evidence>
<dbReference type="InterPro" id="IPR024826">
    <property type="entry name" value="DNA_pol_delta/II_ssu"/>
</dbReference>
<comment type="similarity">
    <text evidence="1">Belongs to the DNA polymerase delta/II small subunit family.</text>
</comment>
<protein>
    <recommendedName>
        <fullName evidence="7">DNA polymerase delta subunit 2</fullName>
    </recommendedName>
</protein>
<keyword evidence="2" id="KW-0235">DNA replication</keyword>
<evidence type="ECO:0000259" key="3">
    <source>
        <dbReference type="Pfam" id="PF04042"/>
    </source>
</evidence>
<dbReference type="InterPro" id="IPR007185">
    <property type="entry name" value="DNA_pol_a/d/e_bsu"/>
</dbReference>
<dbReference type="InterPro" id="IPR040663">
    <property type="entry name" value="DNA_pol_D_N"/>
</dbReference>
<proteinExistence type="inferred from homology"/>
<dbReference type="Pfam" id="PF18018">
    <property type="entry name" value="DNA_pol_D_N"/>
    <property type="match status" value="1"/>
</dbReference>
<dbReference type="GO" id="GO:0006271">
    <property type="term" value="P:DNA strand elongation involved in DNA replication"/>
    <property type="evidence" value="ECO:0007669"/>
    <property type="project" value="TreeGrafter"/>
</dbReference>
<comment type="caution">
    <text evidence="5">The sequence shown here is derived from an EMBL/GenBank/DDBJ whole genome shotgun (WGS) entry which is preliminary data.</text>
</comment>
<dbReference type="GO" id="GO:0043625">
    <property type="term" value="C:delta DNA polymerase complex"/>
    <property type="evidence" value="ECO:0007669"/>
    <property type="project" value="TreeGrafter"/>
</dbReference>
<reference evidence="5" key="1">
    <citation type="submission" date="2021-11" db="EMBL/GenBank/DDBJ databases">
        <authorList>
            <consortium name="Genoscope - CEA"/>
            <person name="William W."/>
        </authorList>
    </citation>
    <scope>NUCLEOTIDE SEQUENCE</scope>
</reference>
<dbReference type="Pfam" id="PF04042">
    <property type="entry name" value="DNA_pol_E_B"/>
    <property type="match status" value="1"/>
</dbReference>
<dbReference type="AlphaFoldDB" id="A0A8J2SRL7"/>
<name>A0A8J2SRL7_9STRA</name>
<evidence type="ECO:0000259" key="4">
    <source>
        <dbReference type="Pfam" id="PF18018"/>
    </source>
</evidence>
<dbReference type="PANTHER" id="PTHR10416">
    <property type="entry name" value="DNA POLYMERASE DELTA SUBUNIT 2"/>
    <property type="match status" value="1"/>
</dbReference>
<organism evidence="5 6">
    <name type="scientific">Pelagomonas calceolata</name>
    <dbReference type="NCBI Taxonomy" id="35677"/>
    <lineage>
        <taxon>Eukaryota</taxon>
        <taxon>Sar</taxon>
        <taxon>Stramenopiles</taxon>
        <taxon>Ochrophyta</taxon>
        <taxon>Pelagophyceae</taxon>
        <taxon>Pelagomonadales</taxon>
        <taxon>Pelagomonadaceae</taxon>
        <taxon>Pelagomonas</taxon>
    </lineage>
</organism>
<dbReference type="Gene3D" id="3.60.21.50">
    <property type="match status" value="1"/>
</dbReference>
<dbReference type="Proteomes" id="UP000789595">
    <property type="component" value="Unassembled WGS sequence"/>
</dbReference>
<dbReference type="Gene3D" id="2.40.50.430">
    <property type="match status" value="1"/>
</dbReference>
<dbReference type="PANTHER" id="PTHR10416:SF0">
    <property type="entry name" value="DNA POLYMERASE DELTA SUBUNIT 2"/>
    <property type="match status" value="1"/>
</dbReference>
<evidence type="ECO:0000313" key="6">
    <source>
        <dbReference type="Proteomes" id="UP000789595"/>
    </source>
</evidence>
<sequence>MAAQLARLTAPFDAKTSHKYSVAPGQRSYVQQYSHVYNKRAAALRGELEKAARKAFPGIKIVGRVVQAAEAKGDQRLVVLGTTFKACSQRPDVIEGNRELFGAKAAPPSSLAAPDDEIVLEDESGRLKLLKVDSRTLVTGLPVACVGKNTQTGFEVERLVGCGFRKPQSSPMESDGAKVLLIGGLAYSGEDRATELKAMARFALLTDWLGGRLSDDDEFTRSVARCFCVGDVVCLDPAAAKGRERTARALDNKNGDTEDKHTVLAPVRAADVRLARLASLLPTACLPGARDPTSFALPQQPLHPLLLPEANRYSTFTSLTNPCESTVGGRALLAHAGQPVTDFLRSASYEQGGAERVMGDGAKCKERHVDGDSDDAFLACLEDTLWWRHAAPTAPDTLPSYPFKDGDPFVLEDPPDILISGAAPAFATSLASTKAGEACARLVCLPSFAETGVCAVLDLETLAVERLCFDDGMDEDPPIPPASA</sequence>
<dbReference type="GO" id="GO:0003677">
    <property type="term" value="F:DNA binding"/>
    <property type="evidence" value="ECO:0007669"/>
    <property type="project" value="InterPro"/>
</dbReference>
<evidence type="ECO:0000256" key="2">
    <source>
        <dbReference type="ARBA" id="ARBA00022705"/>
    </source>
</evidence>
<keyword evidence="6" id="KW-1185">Reference proteome</keyword>
<evidence type="ECO:0000256" key="1">
    <source>
        <dbReference type="ARBA" id="ARBA00006035"/>
    </source>
</evidence>
<feature type="domain" description="DNA polymerase delta subunit OB-fold" evidence="4">
    <location>
        <begin position="32"/>
        <end position="158"/>
    </location>
</feature>
<dbReference type="EMBL" id="CAKKNE010000004">
    <property type="protein sequence ID" value="CAH0375318.1"/>
    <property type="molecule type" value="Genomic_DNA"/>
</dbReference>
<dbReference type="OrthoDB" id="3763at2759"/>
<evidence type="ECO:0000313" key="5">
    <source>
        <dbReference type="EMBL" id="CAH0375318.1"/>
    </source>
</evidence>
<gene>
    <name evidence="5" type="ORF">PECAL_4P26470</name>
</gene>
<feature type="domain" description="DNA polymerase alpha/delta/epsilon subunit B" evidence="3">
    <location>
        <begin position="257"/>
        <end position="427"/>
    </location>
</feature>